<evidence type="ECO:0000313" key="2">
    <source>
        <dbReference type="EMBL" id="VDM05221.1"/>
    </source>
</evidence>
<dbReference type="Proteomes" id="UP000275846">
    <property type="component" value="Unassembled WGS sequence"/>
</dbReference>
<accession>A0A183TQT7</accession>
<dbReference type="EMBL" id="UYSU01045457">
    <property type="protein sequence ID" value="VDM05221.1"/>
    <property type="molecule type" value="Genomic_DNA"/>
</dbReference>
<dbReference type="WBParaSite" id="SSLN_0001955201-mRNA-1">
    <property type="protein sequence ID" value="SSLN_0001955201-mRNA-1"/>
    <property type="gene ID" value="SSLN_0001955201"/>
</dbReference>
<name>A0A183TQT7_SCHSO</name>
<reference evidence="4" key="1">
    <citation type="submission" date="2016-06" db="UniProtKB">
        <authorList>
            <consortium name="WormBaseParasite"/>
        </authorList>
    </citation>
    <scope>IDENTIFICATION</scope>
</reference>
<organism evidence="4">
    <name type="scientific">Schistocephalus solidus</name>
    <name type="common">Tapeworm</name>
    <dbReference type="NCBI Taxonomy" id="70667"/>
    <lineage>
        <taxon>Eukaryota</taxon>
        <taxon>Metazoa</taxon>
        <taxon>Spiralia</taxon>
        <taxon>Lophotrochozoa</taxon>
        <taxon>Platyhelminthes</taxon>
        <taxon>Cestoda</taxon>
        <taxon>Eucestoda</taxon>
        <taxon>Diphyllobothriidea</taxon>
        <taxon>Diphyllobothriidae</taxon>
        <taxon>Schistocephalus</taxon>
    </lineage>
</organism>
<dbReference type="AlphaFoldDB" id="A0A183TQT7"/>
<keyword evidence="3" id="KW-1185">Reference proteome</keyword>
<evidence type="ECO:0000256" key="1">
    <source>
        <dbReference type="SAM" id="MobiDB-lite"/>
    </source>
</evidence>
<sequence length="134" mass="14505">MLLWPPLASTQLSPGAPRSWFFPAATPRATGTTGGINQVSLRCCVGLHTWYVSSLPPALPLSRPTCPPSPLPSPLPSYFYSSPSSSPLIYSSSLPPLSSPFPPPPRSKKSYGEGNMQSRRRPRRIGRSLTNQKS</sequence>
<feature type="region of interest" description="Disordered" evidence="1">
    <location>
        <begin position="96"/>
        <end position="134"/>
    </location>
</feature>
<gene>
    <name evidence="2" type="ORF">SSLN_LOCUS18835</name>
</gene>
<proteinExistence type="predicted"/>
<evidence type="ECO:0000313" key="3">
    <source>
        <dbReference type="Proteomes" id="UP000275846"/>
    </source>
</evidence>
<evidence type="ECO:0000313" key="4">
    <source>
        <dbReference type="WBParaSite" id="SSLN_0001955201-mRNA-1"/>
    </source>
</evidence>
<reference evidence="2 3" key="2">
    <citation type="submission" date="2018-11" db="EMBL/GenBank/DDBJ databases">
        <authorList>
            <consortium name="Pathogen Informatics"/>
        </authorList>
    </citation>
    <scope>NUCLEOTIDE SEQUENCE [LARGE SCALE GENOMIC DNA]</scope>
    <source>
        <strain evidence="2 3">NST_G2</strain>
    </source>
</reference>
<protein>
    <submittedName>
        <fullName evidence="2 4">Uncharacterized protein</fullName>
    </submittedName>
</protein>